<keyword evidence="1" id="KW-0677">Repeat</keyword>
<feature type="repeat" description="ANK" evidence="3">
    <location>
        <begin position="252"/>
        <end position="284"/>
    </location>
</feature>
<dbReference type="EMBL" id="LGRX02004375">
    <property type="protein sequence ID" value="KAK3280496.1"/>
    <property type="molecule type" value="Genomic_DNA"/>
</dbReference>
<name>A0AAE0GLV2_9CHLO</name>
<feature type="repeat" description="ANK" evidence="3">
    <location>
        <begin position="219"/>
        <end position="251"/>
    </location>
</feature>
<protein>
    <submittedName>
        <fullName evidence="4">Uncharacterized protein</fullName>
    </submittedName>
</protein>
<feature type="repeat" description="ANK" evidence="3">
    <location>
        <begin position="13"/>
        <end position="45"/>
    </location>
</feature>
<dbReference type="Pfam" id="PF00023">
    <property type="entry name" value="Ank"/>
    <property type="match status" value="2"/>
</dbReference>
<dbReference type="PROSITE" id="PS50297">
    <property type="entry name" value="ANK_REP_REGION"/>
    <property type="match status" value="6"/>
</dbReference>
<organism evidence="4 5">
    <name type="scientific">Cymbomonas tetramitiformis</name>
    <dbReference type="NCBI Taxonomy" id="36881"/>
    <lineage>
        <taxon>Eukaryota</taxon>
        <taxon>Viridiplantae</taxon>
        <taxon>Chlorophyta</taxon>
        <taxon>Pyramimonadophyceae</taxon>
        <taxon>Pyramimonadales</taxon>
        <taxon>Pyramimonadaceae</taxon>
        <taxon>Cymbomonas</taxon>
    </lineage>
</organism>
<dbReference type="Proteomes" id="UP001190700">
    <property type="component" value="Unassembled WGS sequence"/>
</dbReference>
<evidence type="ECO:0000256" key="3">
    <source>
        <dbReference type="PROSITE-ProRule" id="PRU00023"/>
    </source>
</evidence>
<evidence type="ECO:0000313" key="5">
    <source>
        <dbReference type="Proteomes" id="UP001190700"/>
    </source>
</evidence>
<evidence type="ECO:0000313" key="4">
    <source>
        <dbReference type="EMBL" id="KAK3280496.1"/>
    </source>
</evidence>
<dbReference type="Pfam" id="PF13637">
    <property type="entry name" value="Ank_4"/>
    <property type="match status" value="1"/>
</dbReference>
<accession>A0AAE0GLV2</accession>
<feature type="repeat" description="ANK" evidence="3">
    <location>
        <begin position="186"/>
        <end position="218"/>
    </location>
</feature>
<evidence type="ECO:0000256" key="2">
    <source>
        <dbReference type="ARBA" id="ARBA00023043"/>
    </source>
</evidence>
<feature type="repeat" description="ANK" evidence="3">
    <location>
        <begin position="45"/>
        <end position="77"/>
    </location>
</feature>
<dbReference type="PANTHER" id="PTHR24198:SF194">
    <property type="entry name" value="INVERSIN-A"/>
    <property type="match status" value="1"/>
</dbReference>
<dbReference type="SUPFAM" id="SSF48403">
    <property type="entry name" value="Ankyrin repeat"/>
    <property type="match status" value="1"/>
</dbReference>
<keyword evidence="5" id="KW-1185">Reference proteome</keyword>
<dbReference type="InterPro" id="IPR002110">
    <property type="entry name" value="Ankyrin_rpt"/>
</dbReference>
<dbReference type="PROSITE" id="PS50088">
    <property type="entry name" value="ANK_REPEAT"/>
    <property type="match status" value="7"/>
</dbReference>
<sequence>MGRGSICRQAWGAGDTPLEAALHSGDVAIARMLLEHGADVEKAGGKNAPLHSAAAGGVTKMCKLLLEHGAEPTRRGAGGWTPLHAAAHSNHLACIKLLLRSTKGEGLEATASNGATALLLAVVGGHTEVVEALLQAGASGRIRAAEPRYYGASAVYLAAQRGHRLTLQALLERGDAAADVDTPLTNGQTPLMVASLNDDAALIQYLERQGAALEARQEDGMTALMLAAYLDRSKAVRTLLQLGAEKDAQATHGATALLWAVSAGHAKPVAVLAEAGASCEIGDMEGRTPLSEAQAQRQFDVLKVLSTCLERDSKQPQRNEL</sequence>
<evidence type="ECO:0000256" key="1">
    <source>
        <dbReference type="ARBA" id="ARBA00022737"/>
    </source>
</evidence>
<dbReference type="AlphaFoldDB" id="A0AAE0GLV2"/>
<proteinExistence type="predicted"/>
<dbReference type="PANTHER" id="PTHR24198">
    <property type="entry name" value="ANKYRIN REPEAT AND PROTEIN KINASE DOMAIN-CONTAINING PROTEIN"/>
    <property type="match status" value="1"/>
</dbReference>
<keyword evidence="2 3" id="KW-0040">ANK repeat</keyword>
<dbReference type="InterPro" id="IPR036770">
    <property type="entry name" value="Ankyrin_rpt-contain_sf"/>
</dbReference>
<feature type="repeat" description="ANK" evidence="3">
    <location>
        <begin position="78"/>
        <end position="100"/>
    </location>
</feature>
<feature type="repeat" description="ANK" evidence="3">
    <location>
        <begin position="113"/>
        <end position="145"/>
    </location>
</feature>
<dbReference type="Pfam" id="PF12796">
    <property type="entry name" value="Ank_2"/>
    <property type="match status" value="1"/>
</dbReference>
<dbReference type="SMART" id="SM00248">
    <property type="entry name" value="ANK"/>
    <property type="match status" value="8"/>
</dbReference>
<comment type="caution">
    <text evidence="4">The sequence shown here is derived from an EMBL/GenBank/DDBJ whole genome shotgun (WGS) entry which is preliminary data.</text>
</comment>
<gene>
    <name evidence="4" type="ORF">CYMTET_11665</name>
</gene>
<reference evidence="4 5" key="1">
    <citation type="journal article" date="2015" name="Genome Biol. Evol.">
        <title>Comparative Genomics of a Bacterivorous Green Alga Reveals Evolutionary Causalities and Consequences of Phago-Mixotrophic Mode of Nutrition.</title>
        <authorList>
            <person name="Burns J.A."/>
            <person name="Paasch A."/>
            <person name="Narechania A."/>
            <person name="Kim E."/>
        </authorList>
    </citation>
    <scope>NUCLEOTIDE SEQUENCE [LARGE SCALE GENOMIC DNA]</scope>
    <source>
        <strain evidence="4 5">PLY_AMNH</strain>
    </source>
</reference>
<dbReference type="Gene3D" id="1.25.40.20">
    <property type="entry name" value="Ankyrin repeat-containing domain"/>
    <property type="match status" value="2"/>
</dbReference>